<dbReference type="InterPro" id="IPR023753">
    <property type="entry name" value="FAD/NAD-binding_dom"/>
</dbReference>
<feature type="domain" description="Rhodanese" evidence="7">
    <location>
        <begin position="464"/>
        <end position="544"/>
    </location>
</feature>
<dbReference type="Gene3D" id="3.40.250.10">
    <property type="entry name" value="Rhodanese-like domain"/>
    <property type="match status" value="1"/>
</dbReference>
<sequence>MPPRIIIVGGVAGGVSAAARARRLDENASITVFERGSFVSYANCGVPYALGGVIKSDKSLVLQTEASLEARFNIDIRLRSELMEISPQKHEVDIHDIDSDTFYKMSYDKLILAQGAQSVRPAIPGMSLAQIFTLQTLPDLQRIREFILENRCKRAAIVGGGFIGLEAAENLRKLGLDVSMIESSSHVFPPFDEDLARIIHKELEDHQINLISNKKVTEIQDNGSSVNIQLSGGQLISADVVIVAIGVRARSTIAESAGLHVGRSGVSVNIFMQTSDPDIYAVGDMVEVENRISHQATSLALGGPANRQGRIAADHIFGGSTPYRGNIGTFVCQIFNISAAITGFSVQRLKSLGFCPLWVTVHPLDHAGYYPSASPITLRVAFEPGTGRLLGAQAVGSRGVDKRIDVLSIALQANMSIFDLEHVELGYAPPYGSAKDPINMAGFVGSNLLHGLVEIVHTEKVSSLTSSWQVVDVRSPNEYSQGHILSARNIPLEQVRQNLQHLRKESPILVYCWVGYRGYIAYRILRQAGFKVANLDGGFKSVVQGSFGDLLSTVS</sequence>
<proteinExistence type="inferred from homology"/>
<dbReference type="EMBL" id="JAPQKT010000002">
    <property type="protein sequence ID" value="KAJ5240642.1"/>
    <property type="molecule type" value="Genomic_DNA"/>
</dbReference>
<dbReference type="Gene3D" id="3.50.50.60">
    <property type="entry name" value="FAD/NAD(P)-binding domain"/>
    <property type="match status" value="2"/>
</dbReference>
<evidence type="ECO:0000256" key="2">
    <source>
        <dbReference type="ARBA" id="ARBA00009130"/>
    </source>
</evidence>
<gene>
    <name evidence="8" type="ORF">N7469_002233</name>
</gene>
<evidence type="ECO:0000313" key="8">
    <source>
        <dbReference type="EMBL" id="KAJ5240642.1"/>
    </source>
</evidence>
<dbReference type="Pfam" id="PF02852">
    <property type="entry name" value="Pyr_redox_dim"/>
    <property type="match status" value="1"/>
</dbReference>
<dbReference type="PANTHER" id="PTHR43429:SF1">
    <property type="entry name" value="NAD(P)H SULFUR OXIDOREDUCTASE (COA-DEPENDENT)"/>
    <property type="match status" value="1"/>
</dbReference>
<keyword evidence="5" id="KW-0560">Oxidoreductase</keyword>
<dbReference type="Pfam" id="PF07992">
    <property type="entry name" value="Pyr_redox_2"/>
    <property type="match status" value="1"/>
</dbReference>
<dbReference type="InterPro" id="IPR016156">
    <property type="entry name" value="FAD/NAD-linked_Rdtase_dimer_sf"/>
</dbReference>
<keyword evidence="6" id="KW-0676">Redox-active center</keyword>
<comment type="similarity">
    <text evidence="2">Belongs to the class-III pyridine nucleotide-disulfide oxidoreductase family.</text>
</comment>
<dbReference type="PRINTS" id="PR00411">
    <property type="entry name" value="PNDRDTASEI"/>
</dbReference>
<dbReference type="InterPro" id="IPR036873">
    <property type="entry name" value="Rhodanese-like_dom_sf"/>
</dbReference>
<evidence type="ECO:0000313" key="9">
    <source>
        <dbReference type="Proteomes" id="UP001147733"/>
    </source>
</evidence>
<evidence type="ECO:0000256" key="3">
    <source>
        <dbReference type="ARBA" id="ARBA00022630"/>
    </source>
</evidence>
<evidence type="ECO:0000256" key="6">
    <source>
        <dbReference type="ARBA" id="ARBA00023284"/>
    </source>
</evidence>
<comment type="cofactor">
    <cofactor evidence="1">
        <name>FAD</name>
        <dbReference type="ChEBI" id="CHEBI:57692"/>
    </cofactor>
</comment>
<organism evidence="8 9">
    <name type="scientific">Penicillium citrinum</name>
    <dbReference type="NCBI Taxonomy" id="5077"/>
    <lineage>
        <taxon>Eukaryota</taxon>
        <taxon>Fungi</taxon>
        <taxon>Dikarya</taxon>
        <taxon>Ascomycota</taxon>
        <taxon>Pezizomycotina</taxon>
        <taxon>Eurotiomycetes</taxon>
        <taxon>Eurotiomycetidae</taxon>
        <taxon>Eurotiales</taxon>
        <taxon>Aspergillaceae</taxon>
        <taxon>Penicillium</taxon>
    </lineage>
</organism>
<dbReference type="InterPro" id="IPR001763">
    <property type="entry name" value="Rhodanese-like_dom"/>
</dbReference>
<keyword evidence="3" id="KW-0285">Flavoprotein</keyword>
<reference evidence="8" key="1">
    <citation type="submission" date="2022-11" db="EMBL/GenBank/DDBJ databases">
        <authorList>
            <person name="Petersen C."/>
        </authorList>
    </citation>
    <scope>NUCLEOTIDE SEQUENCE</scope>
    <source>
        <strain evidence="8">IBT 23319</strain>
    </source>
</reference>
<evidence type="ECO:0000256" key="5">
    <source>
        <dbReference type="ARBA" id="ARBA00023002"/>
    </source>
</evidence>
<dbReference type="OrthoDB" id="361797at2759"/>
<dbReference type="SUPFAM" id="SSF51905">
    <property type="entry name" value="FAD/NAD(P)-binding domain"/>
    <property type="match status" value="1"/>
</dbReference>
<dbReference type="GeneID" id="81380320"/>
<dbReference type="InterPro" id="IPR004099">
    <property type="entry name" value="Pyr_nucl-diS_OxRdtase_dimer"/>
</dbReference>
<evidence type="ECO:0000259" key="7">
    <source>
        <dbReference type="PROSITE" id="PS50206"/>
    </source>
</evidence>
<dbReference type="SUPFAM" id="SSF52821">
    <property type="entry name" value="Rhodanese/Cell cycle control phosphatase"/>
    <property type="match status" value="1"/>
</dbReference>
<comment type="caution">
    <text evidence="8">The sequence shown here is derived from an EMBL/GenBank/DDBJ whole genome shotgun (WGS) entry which is preliminary data.</text>
</comment>
<evidence type="ECO:0000256" key="4">
    <source>
        <dbReference type="ARBA" id="ARBA00022827"/>
    </source>
</evidence>
<evidence type="ECO:0000256" key="1">
    <source>
        <dbReference type="ARBA" id="ARBA00001974"/>
    </source>
</evidence>
<dbReference type="RefSeq" id="XP_056503647.1">
    <property type="nucleotide sequence ID" value="XM_056641153.1"/>
</dbReference>
<dbReference type="InterPro" id="IPR036188">
    <property type="entry name" value="FAD/NAD-bd_sf"/>
</dbReference>
<accession>A0A9W9PD01</accession>
<dbReference type="Proteomes" id="UP001147733">
    <property type="component" value="Unassembled WGS sequence"/>
</dbReference>
<dbReference type="InterPro" id="IPR050260">
    <property type="entry name" value="FAD-bd_OxRdtase"/>
</dbReference>
<dbReference type="Pfam" id="PF00581">
    <property type="entry name" value="Rhodanese"/>
    <property type="match status" value="1"/>
</dbReference>
<dbReference type="AlphaFoldDB" id="A0A9W9PD01"/>
<protein>
    <recommendedName>
        <fullName evidence="7">Rhodanese domain-containing protein</fullName>
    </recommendedName>
</protein>
<name>A0A9W9PD01_PENCI</name>
<dbReference type="SMART" id="SM00450">
    <property type="entry name" value="RHOD"/>
    <property type="match status" value="1"/>
</dbReference>
<reference evidence="8" key="2">
    <citation type="journal article" date="2023" name="IMA Fungus">
        <title>Comparative genomic study of the Penicillium genus elucidates a diverse pangenome and 15 lateral gene transfer events.</title>
        <authorList>
            <person name="Petersen C."/>
            <person name="Sorensen T."/>
            <person name="Nielsen M.R."/>
            <person name="Sondergaard T.E."/>
            <person name="Sorensen J.L."/>
            <person name="Fitzpatrick D.A."/>
            <person name="Frisvad J.C."/>
            <person name="Nielsen K.L."/>
        </authorList>
    </citation>
    <scope>NUCLEOTIDE SEQUENCE</scope>
    <source>
        <strain evidence="8">IBT 23319</strain>
    </source>
</reference>
<dbReference type="PROSITE" id="PS50206">
    <property type="entry name" value="RHODANESE_3"/>
    <property type="match status" value="1"/>
</dbReference>
<dbReference type="PRINTS" id="PR00368">
    <property type="entry name" value="FADPNR"/>
</dbReference>
<keyword evidence="9" id="KW-1185">Reference proteome</keyword>
<dbReference type="PANTHER" id="PTHR43429">
    <property type="entry name" value="PYRIDINE NUCLEOTIDE-DISULFIDE OXIDOREDUCTASE DOMAIN-CONTAINING"/>
    <property type="match status" value="1"/>
</dbReference>
<keyword evidence="4" id="KW-0274">FAD</keyword>
<dbReference type="SUPFAM" id="SSF55424">
    <property type="entry name" value="FAD/NAD-linked reductases, dimerisation (C-terminal) domain"/>
    <property type="match status" value="1"/>
</dbReference>
<dbReference type="GO" id="GO:0016491">
    <property type="term" value="F:oxidoreductase activity"/>
    <property type="evidence" value="ECO:0007669"/>
    <property type="project" value="UniProtKB-KW"/>
</dbReference>